<name>A0A0C2FEE6_9ACTN</name>
<sequence length="244" mass="25100">MGLFVVVALITYACTRPSTDDGDEASGTSPNPTPEESSPPSVSPSESPEASPSASAGVGEDGGGGEGEDAEGGDGGSQDGSGDGGGGDSGDESGGGSDGGSGGSDGHAAPEEPGDPCRPSDVVVTLETDKSDYAWDDKPKFKLTLVNTEDQTCTVDVGPESMELRVTSGDDRVFSTADCADGSDSDKQKLQRGVPDTTTVTWNRKRSWKDCPDKDVTAKRPGTYVVRLHSEYDQGAEPQVFRLN</sequence>
<accession>A0A0C2FEE6</accession>
<dbReference type="STRING" id="183763.LP52_18435"/>
<feature type="compositionally biased region" description="Gly residues" evidence="1">
    <location>
        <begin position="73"/>
        <end position="105"/>
    </location>
</feature>
<dbReference type="AlphaFoldDB" id="A0A0C2FEE6"/>
<dbReference type="EMBL" id="JROO01000036">
    <property type="protein sequence ID" value="KIH97564.1"/>
    <property type="molecule type" value="Genomic_DNA"/>
</dbReference>
<organism evidence="2 3">
    <name type="scientific">Streptomonospora alba</name>
    <dbReference type="NCBI Taxonomy" id="183763"/>
    <lineage>
        <taxon>Bacteria</taxon>
        <taxon>Bacillati</taxon>
        <taxon>Actinomycetota</taxon>
        <taxon>Actinomycetes</taxon>
        <taxon>Streptosporangiales</taxon>
        <taxon>Nocardiopsidaceae</taxon>
        <taxon>Streptomonospora</taxon>
    </lineage>
</organism>
<keyword evidence="3" id="KW-1185">Reference proteome</keyword>
<proteinExistence type="predicted"/>
<feature type="region of interest" description="Disordered" evidence="1">
    <location>
        <begin position="14"/>
        <end position="121"/>
    </location>
</feature>
<feature type="compositionally biased region" description="Low complexity" evidence="1">
    <location>
        <begin position="26"/>
        <end position="58"/>
    </location>
</feature>
<evidence type="ECO:0000313" key="3">
    <source>
        <dbReference type="Proteomes" id="UP000031675"/>
    </source>
</evidence>
<gene>
    <name evidence="2" type="ORF">LP52_18435</name>
</gene>
<protein>
    <submittedName>
        <fullName evidence="2">Uncharacterized protein</fullName>
    </submittedName>
</protein>
<comment type="caution">
    <text evidence="2">The sequence shown here is derived from an EMBL/GenBank/DDBJ whole genome shotgun (WGS) entry which is preliminary data.</text>
</comment>
<evidence type="ECO:0000313" key="2">
    <source>
        <dbReference type="EMBL" id="KIH97564.1"/>
    </source>
</evidence>
<dbReference type="Proteomes" id="UP000031675">
    <property type="component" value="Unassembled WGS sequence"/>
</dbReference>
<dbReference type="OrthoDB" id="5189092at2"/>
<reference evidence="3" key="1">
    <citation type="journal article" date="2015" name="Chem. Biol.">
        <title>Structure, bioactivity, and resistance mechanism of streptomonomicin, an unusual lasso Peptide from an understudied halophilic actinomycete.</title>
        <authorList>
            <person name="Metelev M."/>
            <person name="Tietz J.I."/>
            <person name="Melby J.O."/>
            <person name="Blair P.M."/>
            <person name="Zhu L."/>
            <person name="Livnat I."/>
            <person name="Severinov K."/>
            <person name="Mitchell D.A."/>
        </authorList>
    </citation>
    <scope>NUCLEOTIDE SEQUENCE [LARGE SCALE GENOMIC DNA]</scope>
    <source>
        <strain evidence="3">YIM 90003</strain>
    </source>
</reference>
<evidence type="ECO:0000256" key="1">
    <source>
        <dbReference type="SAM" id="MobiDB-lite"/>
    </source>
</evidence>